<dbReference type="PROSITE" id="PS00428">
    <property type="entry name" value="FTSW_RODA_SPOVE"/>
    <property type="match status" value="1"/>
</dbReference>
<keyword evidence="11" id="KW-1185">Reference proteome</keyword>
<comment type="pathway">
    <text evidence="2">Cell wall biogenesis; peptidoglycan biosynthesis.</text>
</comment>
<dbReference type="Proteomes" id="UP001164693">
    <property type="component" value="Chromosome"/>
</dbReference>
<sequence>MSGLVRDPMAPFSLTPPVLPLERRTRGYDWLLTATALALALIGALLVWAATRDLQRAQHANPQAFLFRHLFNLAVAAVLMFLASRLDARLLRLFGPLVYVVSLLGLLLVLAVGSTVNGAQAWIRVGGGFELQPSEFTKLGLIIGMAVLFTQRAANRDDERPPTTGDVLLAIVMIAVPLVLVMLQPDLGSAMVLAAAAFGVLVAAGVRARWTIGLLVLAVALAIVAVRSGLLADYQLARFGSFLNPGHDPQGASYNVTQARIAIANGGLHGTGLFNGPQTNGGYVPEQQTDFVFSVAGEEFGLIGGTVIIGLFALLCWRGLRIARAADPAGRLVAVGIVCWFAFQAFQNIGMNLGLMPVTGLPLPFVSYGGSSMFAQGLAIGLLQAVRRSAG</sequence>
<keyword evidence="3 9" id="KW-0812">Transmembrane</keyword>
<feature type="transmembrane region" description="Helical" evidence="9">
    <location>
        <begin position="329"/>
        <end position="346"/>
    </location>
</feature>
<dbReference type="PANTHER" id="PTHR30474">
    <property type="entry name" value="CELL CYCLE PROTEIN"/>
    <property type="match status" value="1"/>
</dbReference>
<feature type="transmembrane region" description="Helical" evidence="9">
    <location>
        <begin position="189"/>
        <end position="206"/>
    </location>
</feature>
<feature type="transmembrane region" description="Helical" evidence="9">
    <location>
        <begin position="65"/>
        <end position="84"/>
    </location>
</feature>
<feature type="transmembrane region" description="Helical" evidence="9">
    <location>
        <begin position="366"/>
        <end position="386"/>
    </location>
</feature>
<feature type="transmembrane region" description="Helical" evidence="9">
    <location>
        <begin position="166"/>
        <end position="183"/>
    </location>
</feature>
<evidence type="ECO:0000256" key="3">
    <source>
        <dbReference type="ARBA" id="ARBA00022692"/>
    </source>
</evidence>
<dbReference type="InterPro" id="IPR018365">
    <property type="entry name" value="Cell_cycle_FtsW-rel_CS"/>
</dbReference>
<evidence type="ECO:0000256" key="7">
    <source>
        <dbReference type="ARBA" id="ARBA00044770"/>
    </source>
</evidence>
<accession>A0ABY7K0A5</accession>
<feature type="transmembrane region" description="Helical" evidence="9">
    <location>
        <begin position="213"/>
        <end position="232"/>
    </location>
</feature>
<evidence type="ECO:0000256" key="5">
    <source>
        <dbReference type="ARBA" id="ARBA00022989"/>
    </source>
</evidence>
<dbReference type="PANTHER" id="PTHR30474:SF14">
    <property type="entry name" value="CELL CYCLE PROTEIN"/>
    <property type="match status" value="1"/>
</dbReference>
<evidence type="ECO:0000256" key="6">
    <source>
        <dbReference type="ARBA" id="ARBA00023136"/>
    </source>
</evidence>
<organism evidence="10 11">
    <name type="scientific">Jatrophihabitans cynanchi</name>
    <dbReference type="NCBI Taxonomy" id="2944128"/>
    <lineage>
        <taxon>Bacteria</taxon>
        <taxon>Bacillati</taxon>
        <taxon>Actinomycetota</taxon>
        <taxon>Actinomycetes</taxon>
        <taxon>Jatrophihabitantales</taxon>
        <taxon>Jatrophihabitantaceae</taxon>
        <taxon>Jatrophihabitans</taxon>
    </lineage>
</organism>
<protein>
    <recommendedName>
        <fullName evidence="7">peptidoglycan glycosyltransferase</fullName>
        <ecNumber evidence="7">2.4.99.28</ecNumber>
    </recommendedName>
</protein>
<comment type="catalytic activity">
    <reaction evidence="8">
        <text>[GlcNAc-(1-&gt;4)-Mur2Ac(oyl-L-Ala-gamma-D-Glu-L-Lys-D-Ala-D-Ala)](n)-di-trans,octa-cis-undecaprenyl diphosphate + beta-D-GlcNAc-(1-&gt;4)-Mur2Ac(oyl-L-Ala-gamma-D-Glu-L-Lys-D-Ala-D-Ala)-di-trans,octa-cis-undecaprenyl diphosphate = [GlcNAc-(1-&gt;4)-Mur2Ac(oyl-L-Ala-gamma-D-Glu-L-Lys-D-Ala-D-Ala)](n+1)-di-trans,octa-cis-undecaprenyl diphosphate + di-trans,octa-cis-undecaprenyl diphosphate + H(+)</text>
        <dbReference type="Rhea" id="RHEA:23708"/>
        <dbReference type="Rhea" id="RHEA-COMP:9602"/>
        <dbReference type="Rhea" id="RHEA-COMP:9603"/>
        <dbReference type="ChEBI" id="CHEBI:15378"/>
        <dbReference type="ChEBI" id="CHEBI:58405"/>
        <dbReference type="ChEBI" id="CHEBI:60033"/>
        <dbReference type="ChEBI" id="CHEBI:78435"/>
        <dbReference type="EC" id="2.4.99.28"/>
    </reaction>
</comment>
<feature type="transmembrane region" description="Helical" evidence="9">
    <location>
        <begin position="300"/>
        <end position="317"/>
    </location>
</feature>
<dbReference type="EMBL" id="CP097463">
    <property type="protein sequence ID" value="WAX58099.1"/>
    <property type="molecule type" value="Genomic_DNA"/>
</dbReference>
<dbReference type="Pfam" id="PF01098">
    <property type="entry name" value="FTSW_RODA_SPOVE"/>
    <property type="match status" value="1"/>
</dbReference>
<evidence type="ECO:0000256" key="9">
    <source>
        <dbReference type="SAM" id="Phobius"/>
    </source>
</evidence>
<dbReference type="InterPro" id="IPR011923">
    <property type="entry name" value="RodA/MrdB"/>
</dbReference>
<evidence type="ECO:0000256" key="1">
    <source>
        <dbReference type="ARBA" id="ARBA00004141"/>
    </source>
</evidence>
<keyword evidence="6 9" id="KW-0472">Membrane</keyword>
<gene>
    <name evidence="10" type="primary">rodA</name>
    <name evidence="10" type="ORF">M6B22_04835</name>
</gene>
<keyword evidence="4" id="KW-0133">Cell shape</keyword>
<dbReference type="InterPro" id="IPR001182">
    <property type="entry name" value="FtsW/RodA"/>
</dbReference>
<evidence type="ECO:0000256" key="8">
    <source>
        <dbReference type="ARBA" id="ARBA00049902"/>
    </source>
</evidence>
<evidence type="ECO:0000256" key="4">
    <source>
        <dbReference type="ARBA" id="ARBA00022960"/>
    </source>
</evidence>
<evidence type="ECO:0000313" key="10">
    <source>
        <dbReference type="EMBL" id="WAX58099.1"/>
    </source>
</evidence>
<feature type="transmembrane region" description="Helical" evidence="9">
    <location>
        <begin position="96"/>
        <end position="116"/>
    </location>
</feature>
<keyword evidence="5 9" id="KW-1133">Transmembrane helix</keyword>
<dbReference type="EC" id="2.4.99.28" evidence="7"/>
<dbReference type="RefSeq" id="WP_269444648.1">
    <property type="nucleotide sequence ID" value="NZ_CP097463.1"/>
</dbReference>
<feature type="transmembrane region" description="Helical" evidence="9">
    <location>
        <begin position="30"/>
        <end position="50"/>
    </location>
</feature>
<proteinExistence type="predicted"/>
<evidence type="ECO:0000256" key="2">
    <source>
        <dbReference type="ARBA" id="ARBA00004752"/>
    </source>
</evidence>
<name>A0ABY7K0A5_9ACTN</name>
<comment type="subcellular location">
    <subcellularLocation>
        <location evidence="1">Membrane</location>
        <topology evidence="1">Multi-pass membrane protein</topology>
    </subcellularLocation>
</comment>
<evidence type="ECO:0000313" key="11">
    <source>
        <dbReference type="Proteomes" id="UP001164693"/>
    </source>
</evidence>
<dbReference type="NCBIfam" id="TIGR02210">
    <property type="entry name" value="rodA_shape"/>
    <property type="match status" value="1"/>
</dbReference>
<reference evidence="10" key="1">
    <citation type="submission" date="2022-05" db="EMBL/GenBank/DDBJ databases">
        <title>Jatrophihabitans sp. SB3-54 whole genome sequence.</title>
        <authorList>
            <person name="Suh M.K."/>
            <person name="Eom M.K."/>
            <person name="Kim J.S."/>
            <person name="Kim H.S."/>
            <person name="Do H.E."/>
            <person name="Shin Y.K."/>
            <person name="Lee J.-S."/>
        </authorList>
    </citation>
    <scope>NUCLEOTIDE SEQUENCE</scope>
    <source>
        <strain evidence="10">SB3-54</strain>
    </source>
</reference>